<feature type="domain" description="C3H1-type" evidence="3">
    <location>
        <begin position="336"/>
        <end position="363"/>
    </location>
</feature>
<feature type="compositionally biased region" description="Basic and acidic residues" evidence="2">
    <location>
        <begin position="315"/>
        <end position="336"/>
    </location>
</feature>
<accession>A0A1Q9C8V1</accession>
<dbReference type="InterPro" id="IPR000571">
    <property type="entry name" value="Znf_CCCH"/>
</dbReference>
<proteinExistence type="predicted"/>
<protein>
    <recommendedName>
        <fullName evidence="3">C3H1-type domain-containing protein</fullName>
    </recommendedName>
</protein>
<gene>
    <name evidence="4" type="ORF">AK812_SmicGene40422</name>
</gene>
<feature type="region of interest" description="Disordered" evidence="2">
    <location>
        <begin position="285"/>
        <end position="336"/>
    </location>
</feature>
<dbReference type="GO" id="GO:0008270">
    <property type="term" value="F:zinc ion binding"/>
    <property type="evidence" value="ECO:0007669"/>
    <property type="project" value="UniProtKB-KW"/>
</dbReference>
<evidence type="ECO:0000259" key="3">
    <source>
        <dbReference type="PROSITE" id="PS50103"/>
    </source>
</evidence>
<evidence type="ECO:0000256" key="2">
    <source>
        <dbReference type="SAM" id="MobiDB-lite"/>
    </source>
</evidence>
<keyword evidence="5" id="KW-1185">Reference proteome</keyword>
<name>A0A1Q9C8V1_SYMMI</name>
<feature type="region of interest" description="Disordered" evidence="2">
    <location>
        <begin position="666"/>
        <end position="685"/>
    </location>
</feature>
<reference evidence="4 5" key="1">
    <citation type="submission" date="2016-02" db="EMBL/GenBank/DDBJ databases">
        <title>Genome analysis of coral dinoflagellate symbionts highlights evolutionary adaptations to a symbiotic lifestyle.</title>
        <authorList>
            <person name="Aranda M."/>
            <person name="Li Y."/>
            <person name="Liew Y.J."/>
            <person name="Baumgarten S."/>
            <person name="Simakov O."/>
            <person name="Wilson M."/>
            <person name="Piel J."/>
            <person name="Ashoor H."/>
            <person name="Bougouffa S."/>
            <person name="Bajic V.B."/>
            <person name="Ryu T."/>
            <person name="Ravasi T."/>
            <person name="Bayer T."/>
            <person name="Micklem G."/>
            <person name="Kim H."/>
            <person name="Bhak J."/>
            <person name="Lajeunesse T.C."/>
            <person name="Voolstra C.R."/>
        </authorList>
    </citation>
    <scope>NUCLEOTIDE SEQUENCE [LARGE SCALE GENOMIC DNA]</scope>
    <source>
        <strain evidence="4 5">CCMP2467</strain>
    </source>
</reference>
<comment type="caution">
    <text evidence="4">The sequence shown here is derived from an EMBL/GenBank/DDBJ whole genome shotgun (WGS) entry which is preliminary data.</text>
</comment>
<dbReference type="Proteomes" id="UP000186817">
    <property type="component" value="Unassembled WGS sequence"/>
</dbReference>
<keyword evidence="1" id="KW-0863">Zinc-finger</keyword>
<evidence type="ECO:0000313" key="4">
    <source>
        <dbReference type="EMBL" id="OLP79297.1"/>
    </source>
</evidence>
<evidence type="ECO:0000256" key="1">
    <source>
        <dbReference type="PROSITE-ProRule" id="PRU00723"/>
    </source>
</evidence>
<dbReference type="PROSITE" id="PS50103">
    <property type="entry name" value="ZF_C3H1"/>
    <property type="match status" value="1"/>
</dbReference>
<evidence type="ECO:0000313" key="5">
    <source>
        <dbReference type="Proteomes" id="UP000186817"/>
    </source>
</evidence>
<feature type="zinc finger region" description="C3H1-type" evidence="1">
    <location>
        <begin position="336"/>
        <end position="363"/>
    </location>
</feature>
<dbReference type="EMBL" id="LSRX01001502">
    <property type="protein sequence ID" value="OLP79297.1"/>
    <property type="molecule type" value="Genomic_DNA"/>
</dbReference>
<keyword evidence="1" id="KW-0479">Metal-binding</keyword>
<dbReference type="AlphaFoldDB" id="A0A1Q9C8V1"/>
<organism evidence="4 5">
    <name type="scientific">Symbiodinium microadriaticum</name>
    <name type="common">Dinoflagellate</name>
    <name type="synonym">Zooxanthella microadriatica</name>
    <dbReference type="NCBI Taxonomy" id="2951"/>
    <lineage>
        <taxon>Eukaryota</taxon>
        <taxon>Sar</taxon>
        <taxon>Alveolata</taxon>
        <taxon>Dinophyceae</taxon>
        <taxon>Suessiales</taxon>
        <taxon>Symbiodiniaceae</taxon>
        <taxon>Symbiodinium</taxon>
    </lineage>
</organism>
<keyword evidence="1" id="KW-0862">Zinc</keyword>
<sequence length="1038" mass="114174">MVEAVDEGLAKKLAKGASELKFLLTQHKVAADIQGELYENGIDTVARFAAAATDEADLKAMLKDSFSINPSESLKLRAQAAGVVVAWKTAISRVERQAEAEATNEVRDLAKPIPSTDYIAMRQAFAAKFGELEDKHIPAKEYIEKKLAELESGEFRAEPLTEIISRDEVDPDTLLPHWDAKGTISLRKGGSKTAMPSGPEQLRLRLTVLQNTLVMIQLRHPGRRELEDVNFALFERYKEYLLGDYCYGLRSSEVMATAGYSFGAALLHAYKEPSVKERNFTTPLALHAKRPQPWNANTEQPPAKKGRKGAKGNGKNKDGKDSKGAKKLKEGSDRTPEGKPICFRYNAKGCKNGAKCHFAHVCMLCFGKHPASECPQKQNKTAGVVATSTTTSPRPLKVLYLFSDTPRRLDMAACLQQLASAWTLQLETECVNVKRSAKQDLSFPKVRQSYLTRIAAKEFDAVLLSPPCATFSRAAWANFRGPRPIRSYGCPRGLQTLTPAERDRAILGNIFADFSYEVAALVADGAATFLAMEQPEDLGALASGPHEGLRPASMWQWPQLADLLSKGLRTVAFHQASFGTPYAKPTRLLLHTSLPMPDFVHEGVPRYDSKGCYTGPLPSAKGHGAMFQRQAKGAFKTSGSEQWPAKLCQWLSAMLVSTCLHAANAAGGEGDHAQPAETLPPSNETFPLNHPEGPRVLGGTGPPRFCRQLGGGKPFHDGGGLCSPGRWPHHARSYADGFQWEWLRLELILAKVGSLEQLEKEAFRMAAGGERGGTLASDSELHRQLRELWKDWLEAQDLGEPGLLDVAPGQPLYLKLLRAMLEAAGDPDRDFLRQAEEGILDPLPRTPHVFEEQLKWPLENSPWEASLAWVPNYSSVEEHADFARDKFEEDVREGLMAKMTMGEFLERYGEHTAIAALAVIVEASMEHEEEGETAFSVVGDIAKAHRRYKHAAKEHGYLACQVDAKEEVPGDPASQTVYVNRVGTFGLSCAGYWWTRIAACELRLTYHLLGPGFPLDLLLYADDLEAWEGAPEGDGASP</sequence>